<feature type="region of interest" description="Disordered" evidence="6">
    <location>
        <begin position="968"/>
        <end position="1010"/>
    </location>
</feature>
<organism evidence="8 9">
    <name type="scientific">Chaetoceros tenuissimus</name>
    <dbReference type="NCBI Taxonomy" id="426638"/>
    <lineage>
        <taxon>Eukaryota</taxon>
        <taxon>Sar</taxon>
        <taxon>Stramenopiles</taxon>
        <taxon>Ochrophyta</taxon>
        <taxon>Bacillariophyta</taxon>
        <taxon>Coscinodiscophyceae</taxon>
        <taxon>Chaetocerotophycidae</taxon>
        <taxon>Chaetocerotales</taxon>
        <taxon>Chaetocerotaceae</taxon>
        <taxon>Chaetoceros</taxon>
    </lineage>
</organism>
<evidence type="ECO:0000256" key="4">
    <source>
        <dbReference type="PROSITE-ProRule" id="PRU00023"/>
    </source>
</evidence>
<keyword evidence="9" id="KW-1185">Reference proteome</keyword>
<dbReference type="InterPro" id="IPR017907">
    <property type="entry name" value="Znf_RING_CS"/>
</dbReference>
<dbReference type="SMART" id="SM00248">
    <property type="entry name" value="ANK"/>
    <property type="match status" value="13"/>
</dbReference>
<dbReference type="SUPFAM" id="SSF48403">
    <property type="entry name" value="Ankyrin repeat"/>
    <property type="match status" value="3"/>
</dbReference>
<dbReference type="EMBL" id="BLLK01000069">
    <property type="protein sequence ID" value="GFH59944.1"/>
    <property type="molecule type" value="Genomic_DNA"/>
</dbReference>
<keyword evidence="2 5" id="KW-0863">Zinc-finger</keyword>
<keyword evidence="4" id="KW-0040">ANK repeat</keyword>
<reference evidence="8 9" key="1">
    <citation type="journal article" date="2021" name="Sci. Rep.">
        <title>The genome of the diatom Chaetoceros tenuissimus carries an ancient integrated fragment of an extant virus.</title>
        <authorList>
            <person name="Hongo Y."/>
            <person name="Kimura K."/>
            <person name="Takaki Y."/>
            <person name="Yoshida Y."/>
            <person name="Baba S."/>
            <person name="Kobayashi G."/>
            <person name="Nagasaki K."/>
            <person name="Hano T."/>
            <person name="Tomaru Y."/>
        </authorList>
    </citation>
    <scope>NUCLEOTIDE SEQUENCE [LARGE SCALE GENOMIC DNA]</scope>
    <source>
        <strain evidence="8 9">NIES-3715</strain>
    </source>
</reference>
<proteinExistence type="predicted"/>
<accession>A0AAD3HE97</accession>
<evidence type="ECO:0000259" key="7">
    <source>
        <dbReference type="PROSITE" id="PS50089"/>
    </source>
</evidence>
<gene>
    <name evidence="8" type="ORF">CTEN210_16420</name>
</gene>
<dbReference type="CDD" id="cd16620">
    <property type="entry name" value="vRING-HC-C4C4_RBBP6"/>
    <property type="match status" value="1"/>
</dbReference>
<sequence>MAKMNLKTFQKLCREQKWKEVLDYLSGQKDSKKVKKKYLESTDKDGRNCIHNLVIDGGVLHTAPAVALIDAMVKIAGKKYIYTTNAKGQSVLHVYLKEYYAWDDRFCTKLIQQGGKQLILMQDEDGKSLMHSLKFMYVLQNSDAFSLMLEMAPEVFSLQRNNGNTALHDAVEIRDNADHIVVYNESSYFIEWMLEQCSKEVSFLGNNDGNTALHLLCMTEGNDLYTIHRIAKKLLDHGGVDYLLIENNEGKSALDYDENYRVIRPNIIYDNLLWNAFDAENLEDLQKIFSIEKVRNCGTYESSYYPRYDDLIRKYIDMRDWEKVRKLLSFDGILHKSAVVNSKSGLVYQGPSGVVYYAHFNMLHKLLLENPPFDIAEKFIRLAGEDGIEESYSHAFGSLFHLSLENDIDDEILKLLVEIGGKSMLLQKNEESGDSVLHTMIRSGCESGLIQLAIEKGGSDLLSLRNSSCCDTALHLACKEGADVDTITTLVEASSKKDLLAKNLQLEIALHLALENKLDLTSIEVILSRYHDMQVSKKTRTREIALHTACKNGASKEVLNLLLKKGVRAQIRAKTKNGDTVFHLLLSKSPCLEKLKFLLEKGYKSLLSEINEREETVLHSLCSYEDGEIDVFNYLVDQIPELLSKKNANGQTILHTIMRNEVKTDFAKVVIERCDDSMLTLQDTWGNTPLHYCTWSEDLHTVLIEKAGKGILSILNNAGQNAISRYLYLSEGCTVNENFLVDLLETADEDIVSTKDADGQTVLHYACYNEELDPRVLKLILDNADNAKTLLMAVDDNEETALHYACQTERNFDTIKILIDAGGEELVEMKDKSGKKAASHNDYQIFVDTLLSGKAPDYSQFVDDLTCPLCLDDMIDVHYIPICNHRFCKKCITRAVHMNSSKCPICRANFDGESDLKKDHLVNKIACSAKAAQYLTKSDTQKQADEIQMLKRKLDEMTNRCETLEKLVQQKKQSSPRPTKKRRISDKQSSQVFSNGDIRSHLHLVNRKGK</sequence>
<name>A0AAD3HE97_9STRA</name>
<feature type="repeat" description="ANK" evidence="4">
    <location>
        <begin position="541"/>
        <end position="574"/>
    </location>
</feature>
<dbReference type="InterPro" id="IPR001841">
    <property type="entry name" value="Znf_RING"/>
</dbReference>
<dbReference type="PROSITE" id="PS50088">
    <property type="entry name" value="ANK_REPEAT"/>
    <property type="match status" value="1"/>
</dbReference>
<evidence type="ECO:0000256" key="2">
    <source>
        <dbReference type="ARBA" id="ARBA00022771"/>
    </source>
</evidence>
<dbReference type="InterPro" id="IPR002110">
    <property type="entry name" value="Ankyrin_rpt"/>
</dbReference>
<evidence type="ECO:0000256" key="5">
    <source>
        <dbReference type="PROSITE-ProRule" id="PRU00175"/>
    </source>
</evidence>
<dbReference type="SMART" id="SM00184">
    <property type="entry name" value="RING"/>
    <property type="match status" value="1"/>
</dbReference>
<dbReference type="InterPro" id="IPR036770">
    <property type="entry name" value="Ankyrin_rpt-contain_sf"/>
</dbReference>
<evidence type="ECO:0000256" key="6">
    <source>
        <dbReference type="SAM" id="MobiDB-lite"/>
    </source>
</evidence>
<dbReference type="Gene3D" id="3.30.40.10">
    <property type="entry name" value="Zinc/RING finger domain, C3HC4 (zinc finger)"/>
    <property type="match status" value="1"/>
</dbReference>
<dbReference type="Gene3D" id="1.25.40.20">
    <property type="entry name" value="Ankyrin repeat-containing domain"/>
    <property type="match status" value="3"/>
</dbReference>
<keyword evidence="1" id="KW-0479">Metal-binding</keyword>
<dbReference type="GO" id="GO:0008270">
    <property type="term" value="F:zinc ion binding"/>
    <property type="evidence" value="ECO:0007669"/>
    <property type="project" value="UniProtKB-KW"/>
</dbReference>
<evidence type="ECO:0000313" key="9">
    <source>
        <dbReference type="Proteomes" id="UP001054902"/>
    </source>
</evidence>
<dbReference type="PANTHER" id="PTHR24121:SF21">
    <property type="entry name" value="ANKYRIN REPEAT FAMILY PROTEIN"/>
    <property type="match status" value="1"/>
</dbReference>
<evidence type="ECO:0000256" key="3">
    <source>
        <dbReference type="ARBA" id="ARBA00022833"/>
    </source>
</evidence>
<protein>
    <recommendedName>
        <fullName evidence="7">RING-type domain-containing protein</fullName>
    </recommendedName>
</protein>
<evidence type="ECO:0000313" key="8">
    <source>
        <dbReference type="EMBL" id="GFH59944.1"/>
    </source>
</evidence>
<feature type="domain" description="RING-type" evidence="7">
    <location>
        <begin position="867"/>
        <end position="907"/>
    </location>
</feature>
<dbReference type="AlphaFoldDB" id="A0AAD3HE97"/>
<dbReference type="Pfam" id="PF12796">
    <property type="entry name" value="Ank_2"/>
    <property type="match status" value="2"/>
</dbReference>
<dbReference type="InterPro" id="IPR013083">
    <property type="entry name" value="Znf_RING/FYVE/PHD"/>
</dbReference>
<dbReference type="PROSITE" id="PS00518">
    <property type="entry name" value="ZF_RING_1"/>
    <property type="match status" value="1"/>
</dbReference>
<feature type="compositionally biased region" description="Basic residues" evidence="6">
    <location>
        <begin position="1001"/>
        <end position="1010"/>
    </location>
</feature>
<keyword evidence="3" id="KW-0862">Zinc</keyword>
<dbReference type="Pfam" id="PF13920">
    <property type="entry name" value="zf-C3HC4_3"/>
    <property type="match status" value="1"/>
</dbReference>
<evidence type="ECO:0000256" key="1">
    <source>
        <dbReference type="ARBA" id="ARBA00022723"/>
    </source>
</evidence>
<dbReference type="SUPFAM" id="SSF57850">
    <property type="entry name" value="RING/U-box"/>
    <property type="match status" value="1"/>
</dbReference>
<dbReference type="Proteomes" id="UP001054902">
    <property type="component" value="Unassembled WGS sequence"/>
</dbReference>
<dbReference type="PROSITE" id="PS50089">
    <property type="entry name" value="ZF_RING_2"/>
    <property type="match status" value="1"/>
</dbReference>
<dbReference type="PANTHER" id="PTHR24121">
    <property type="entry name" value="NO MECHANORECEPTOR POTENTIAL C, ISOFORM D-RELATED"/>
    <property type="match status" value="1"/>
</dbReference>
<comment type="caution">
    <text evidence="8">The sequence shown here is derived from an EMBL/GenBank/DDBJ whole genome shotgun (WGS) entry which is preliminary data.</text>
</comment>